<dbReference type="Gene3D" id="3.20.20.190">
    <property type="entry name" value="Phosphatidylinositol (PI) phosphodiesterase"/>
    <property type="match status" value="2"/>
</dbReference>
<dbReference type="STRING" id="576117.SAMN04488138_11080"/>
<dbReference type="RefSeq" id="WP_066605544.1">
    <property type="nucleotide sequence ID" value="NZ_FORY01000010.1"/>
</dbReference>
<evidence type="ECO:0000313" key="3">
    <source>
        <dbReference type="Proteomes" id="UP000183299"/>
    </source>
</evidence>
<dbReference type="InterPro" id="IPR017946">
    <property type="entry name" value="PLC-like_Pdiesterase_TIM-brl"/>
</dbReference>
<dbReference type="Proteomes" id="UP000183299">
    <property type="component" value="Unassembled WGS sequence"/>
</dbReference>
<dbReference type="GO" id="GO:0008081">
    <property type="term" value="F:phosphoric diester hydrolase activity"/>
    <property type="evidence" value="ECO:0007669"/>
    <property type="project" value="InterPro"/>
</dbReference>
<organism evidence="2 3">
    <name type="scientific">Celeribacter halophilus</name>
    <dbReference type="NCBI Taxonomy" id="576117"/>
    <lineage>
        <taxon>Bacteria</taxon>
        <taxon>Pseudomonadati</taxon>
        <taxon>Pseudomonadota</taxon>
        <taxon>Alphaproteobacteria</taxon>
        <taxon>Rhodobacterales</taxon>
        <taxon>Roseobacteraceae</taxon>
        <taxon>Celeribacter</taxon>
    </lineage>
</organism>
<dbReference type="Pfam" id="PF03009">
    <property type="entry name" value="GDPD"/>
    <property type="match status" value="2"/>
</dbReference>
<evidence type="ECO:0000259" key="1">
    <source>
        <dbReference type="PROSITE" id="PS51704"/>
    </source>
</evidence>
<dbReference type="CDD" id="cd08566">
    <property type="entry name" value="GDPD_AtGDE_like"/>
    <property type="match status" value="1"/>
</dbReference>
<dbReference type="PROSITE" id="PS51704">
    <property type="entry name" value="GP_PDE"/>
    <property type="match status" value="2"/>
</dbReference>
<dbReference type="PANTHER" id="PTHR46211">
    <property type="entry name" value="GLYCEROPHOSPHORYL DIESTER PHOSPHODIESTERASE"/>
    <property type="match status" value="1"/>
</dbReference>
<dbReference type="OrthoDB" id="1854250at2"/>
<dbReference type="InterPro" id="IPR030395">
    <property type="entry name" value="GP_PDE_dom"/>
</dbReference>
<dbReference type="GeneID" id="98665887"/>
<dbReference type="EMBL" id="FORY01000010">
    <property type="protein sequence ID" value="SFJ78350.1"/>
    <property type="molecule type" value="Genomic_DNA"/>
</dbReference>
<gene>
    <name evidence="2" type="ORF">SAMN04488138_11080</name>
</gene>
<feature type="domain" description="GP-PDE" evidence="1">
    <location>
        <begin position="240"/>
        <end position="471"/>
    </location>
</feature>
<feature type="domain" description="GP-PDE" evidence="1">
    <location>
        <begin position="12"/>
        <end position="235"/>
    </location>
</feature>
<accession>A0A1I3U5Q4</accession>
<protein>
    <submittedName>
        <fullName evidence="2">Glycerophosphoryl diester phosphodiesterase</fullName>
    </submittedName>
</protein>
<name>A0A1I3U5Q4_9RHOB</name>
<keyword evidence="3" id="KW-1185">Reference proteome</keyword>
<dbReference type="AlphaFoldDB" id="A0A1I3U5Q4"/>
<sequence length="471" mass="51723">MTASDWTRPARPYAIAHRGAAAYAPDNTLEAFRIASRIGADMWEVDIRVTSDGEIIAFHDKILSDGRKIIETPFADILAHTTAEHRPCPRLRDVVAEAAKLGAGIYADIKDTNVTLPTLHMLQEHGITRAILGAFDPQAAQILAEANSPYPRSVLVPLGAEPFSYAKGADVIHLCWERMERPQDTLTDELFERAFANGQTIAIWHEEDPERMAAIRTRPVIGICSDRPELVNQPGRGLPFQTVCHRGANKIAPENTLPAFECALAAGFDYIECDLQETADGEIVIHHDPTLERTTNGHGPITAHTLGALRDLDAGHWFSPHFTGTKIPTLDEVLELVRRYDGQAYLELKSAPPAPAWQSVCDAGLQERVFFWSFNQAALKELRASAPTARIMARRQDYATLQETLNDLAPQIVEFTLPEGTEEFAAVRDAGAQVMVAAMADDPAILSQVIAAAPDLANVDHPFALTRQVRA</sequence>
<dbReference type="SUPFAM" id="SSF51695">
    <property type="entry name" value="PLC-like phosphodiesterases"/>
    <property type="match status" value="2"/>
</dbReference>
<dbReference type="PANTHER" id="PTHR46211:SF14">
    <property type="entry name" value="GLYCEROPHOSPHODIESTER PHOSPHODIESTERASE"/>
    <property type="match status" value="1"/>
</dbReference>
<dbReference type="GO" id="GO:0006629">
    <property type="term" value="P:lipid metabolic process"/>
    <property type="evidence" value="ECO:0007669"/>
    <property type="project" value="InterPro"/>
</dbReference>
<evidence type="ECO:0000313" key="2">
    <source>
        <dbReference type="EMBL" id="SFJ78350.1"/>
    </source>
</evidence>
<dbReference type="CDD" id="cd08556">
    <property type="entry name" value="GDPD"/>
    <property type="match status" value="1"/>
</dbReference>
<reference evidence="2 3" key="1">
    <citation type="submission" date="2016-10" db="EMBL/GenBank/DDBJ databases">
        <authorList>
            <person name="de Groot N.N."/>
        </authorList>
    </citation>
    <scope>NUCLEOTIDE SEQUENCE [LARGE SCALE GENOMIC DNA]</scope>
    <source>
        <strain evidence="2 3">CGMCC 1.8891</strain>
    </source>
</reference>
<proteinExistence type="predicted"/>